<reference evidence="3" key="1">
    <citation type="submission" date="2016-01" db="EMBL/GenBank/DDBJ databases">
        <authorList>
            <person name="Mitreva M."/>
            <person name="Pepin K.H."/>
            <person name="Mihindukulasuriya K.A."/>
            <person name="Fulton R."/>
            <person name="Fronick C."/>
            <person name="O'Laughlin M."/>
            <person name="Miner T."/>
            <person name="Herter B."/>
            <person name="Rosa B.A."/>
            <person name="Cordes M."/>
            <person name="Tomlinson C."/>
            <person name="Wollam A."/>
            <person name="Palsikar V.B."/>
            <person name="Mardis E.R."/>
            <person name="Wilson R.K."/>
        </authorList>
    </citation>
    <scope>NUCLEOTIDE SEQUENCE [LARGE SCALE GENOMIC DNA]</scope>
    <source>
        <strain evidence="3">DNF00896</strain>
    </source>
</reference>
<dbReference type="STRING" id="467210.HMPREF1866_02365"/>
<protein>
    <recommendedName>
        <fullName evidence="4">Phage recombination protein Bet</fullName>
    </recommendedName>
</protein>
<dbReference type="PATRIC" id="fig|467210.3.peg.2344"/>
<dbReference type="EMBL" id="LSDA01000126">
    <property type="protein sequence ID" value="KXB54513.1"/>
    <property type="molecule type" value="Genomic_DNA"/>
</dbReference>
<dbReference type="AlphaFoldDB" id="A0A133ZGC9"/>
<evidence type="ECO:0000313" key="3">
    <source>
        <dbReference type="Proteomes" id="UP000070394"/>
    </source>
</evidence>
<feature type="compositionally biased region" description="Basic and acidic residues" evidence="1">
    <location>
        <begin position="196"/>
        <end position="213"/>
    </location>
</feature>
<dbReference type="RefSeq" id="WP_242867689.1">
    <property type="nucleotide sequence ID" value="NZ_KQ959842.1"/>
</dbReference>
<dbReference type="Proteomes" id="UP000070394">
    <property type="component" value="Unassembled WGS sequence"/>
</dbReference>
<accession>A0A133ZGC9</accession>
<keyword evidence="3" id="KW-1185">Reference proteome</keyword>
<proteinExistence type="predicted"/>
<name>A0A133ZGC9_9FIRM</name>
<evidence type="ECO:0000256" key="1">
    <source>
        <dbReference type="SAM" id="MobiDB-lite"/>
    </source>
</evidence>
<sequence>MEKLTIQEMSEIASNITPIKEDIFTNPGAFQNLFNFGKMLASSLIIPQNYQQKPMDCAIAIDMANRMNVSPMFVMQNLYVVKGKPSWSGQACISMLQNYKEYKKVRPVYFGEKDTDNWGCYIKVETVDGEVIKGPEVTMKMAKAEGWISNPKWKNMPEQMLGYRAAAFFARLHIPNLLMGCCVEGEAEDIAPARPKAHDPFEKEETVNDTDKQ</sequence>
<organism evidence="2 3">
    <name type="scientific">Lachnoanaerobaculum saburreum</name>
    <dbReference type="NCBI Taxonomy" id="467210"/>
    <lineage>
        <taxon>Bacteria</taxon>
        <taxon>Bacillati</taxon>
        <taxon>Bacillota</taxon>
        <taxon>Clostridia</taxon>
        <taxon>Lachnospirales</taxon>
        <taxon>Lachnospiraceae</taxon>
        <taxon>Lachnoanaerobaculum</taxon>
    </lineage>
</organism>
<gene>
    <name evidence="2" type="ORF">HMPREF1866_02365</name>
</gene>
<evidence type="ECO:0000313" key="2">
    <source>
        <dbReference type="EMBL" id="KXB54513.1"/>
    </source>
</evidence>
<feature type="region of interest" description="Disordered" evidence="1">
    <location>
        <begin position="192"/>
        <end position="213"/>
    </location>
</feature>
<comment type="caution">
    <text evidence="2">The sequence shown here is derived from an EMBL/GenBank/DDBJ whole genome shotgun (WGS) entry which is preliminary data.</text>
</comment>
<evidence type="ECO:0008006" key="4">
    <source>
        <dbReference type="Google" id="ProtNLM"/>
    </source>
</evidence>